<dbReference type="PANTHER" id="PTHR31236">
    <property type="entry name" value="BURP DOMAIN PROTEIN USPL1-LIKE"/>
    <property type="match status" value="1"/>
</dbReference>
<dbReference type="InterPro" id="IPR044816">
    <property type="entry name" value="BURP"/>
</dbReference>
<dbReference type="PANTHER" id="PTHR31236:SF59">
    <property type="entry name" value="BURP DOMAIN PROTEIN"/>
    <property type="match status" value="1"/>
</dbReference>
<protein>
    <recommendedName>
        <fullName evidence="1">BURP domain-containing protein</fullName>
    </recommendedName>
</protein>
<proteinExistence type="predicted"/>
<dbReference type="Proteomes" id="UP001642360">
    <property type="component" value="Unassembled WGS sequence"/>
</dbReference>
<dbReference type="EMBL" id="CAUOFW020000926">
    <property type="protein sequence ID" value="CAK9139006.1"/>
    <property type="molecule type" value="Genomic_DNA"/>
</dbReference>
<dbReference type="InterPro" id="IPR004873">
    <property type="entry name" value="BURP_dom"/>
</dbReference>
<evidence type="ECO:0000313" key="2">
    <source>
        <dbReference type="EMBL" id="CAK9139006.1"/>
    </source>
</evidence>
<keyword evidence="3" id="KW-1185">Reference proteome</keyword>
<name>A0ABC8R1W6_9AQUA</name>
<dbReference type="AlphaFoldDB" id="A0ABC8R1W6"/>
<reference evidence="2 3" key="1">
    <citation type="submission" date="2024-02" db="EMBL/GenBank/DDBJ databases">
        <authorList>
            <person name="Vignale AGUSTIN F."/>
            <person name="Sosa J E."/>
            <person name="Modenutti C."/>
        </authorList>
    </citation>
    <scope>NUCLEOTIDE SEQUENCE [LARGE SCALE GENOMIC DNA]</scope>
</reference>
<dbReference type="SMART" id="SM01045">
    <property type="entry name" value="BURP"/>
    <property type="match status" value="1"/>
</dbReference>
<feature type="domain" description="BURP" evidence="1">
    <location>
        <begin position="1"/>
        <end position="139"/>
    </location>
</feature>
<comment type="caution">
    <text evidence="2">The sequence shown here is derived from an EMBL/GenBank/DDBJ whole genome shotgun (WGS) entry which is preliminary data.</text>
</comment>
<evidence type="ECO:0000259" key="1">
    <source>
        <dbReference type="PROSITE" id="PS51277"/>
    </source>
</evidence>
<evidence type="ECO:0000313" key="3">
    <source>
        <dbReference type="Proteomes" id="UP001642360"/>
    </source>
</evidence>
<gene>
    <name evidence="2" type="ORF">ILEXP_LOCUS6360</name>
</gene>
<dbReference type="Pfam" id="PF03181">
    <property type="entry name" value="BURP"/>
    <property type="match status" value="2"/>
</dbReference>
<accession>A0ABC8R1W6</accession>
<sequence length="142" mass="15748">MEDSLQHCEFKPIEGETKICATSLESMLDFMTSVLGLESQIEVLTTTDLTSKSKSNTLVQNYTVLAEPREISVTNLKRILGKILLAGDEDGAKVYAVAVCHMDTTKWSRNYVAFRMLGTEPGIPVCLFFQADHLVWISSPTS</sequence>
<dbReference type="PROSITE" id="PS51277">
    <property type="entry name" value="BURP"/>
    <property type="match status" value="1"/>
</dbReference>
<organism evidence="2 3">
    <name type="scientific">Ilex paraguariensis</name>
    <name type="common">yerba mate</name>
    <dbReference type="NCBI Taxonomy" id="185542"/>
    <lineage>
        <taxon>Eukaryota</taxon>
        <taxon>Viridiplantae</taxon>
        <taxon>Streptophyta</taxon>
        <taxon>Embryophyta</taxon>
        <taxon>Tracheophyta</taxon>
        <taxon>Spermatophyta</taxon>
        <taxon>Magnoliopsida</taxon>
        <taxon>eudicotyledons</taxon>
        <taxon>Gunneridae</taxon>
        <taxon>Pentapetalae</taxon>
        <taxon>asterids</taxon>
        <taxon>campanulids</taxon>
        <taxon>Aquifoliales</taxon>
        <taxon>Aquifoliaceae</taxon>
        <taxon>Ilex</taxon>
    </lineage>
</organism>